<dbReference type="Proteomes" id="UP000572988">
    <property type="component" value="Unassembled WGS sequence"/>
</dbReference>
<name>A0A7Z7VWG7_STASC</name>
<evidence type="ECO:0000313" key="4">
    <source>
        <dbReference type="Proteomes" id="UP000264146"/>
    </source>
</evidence>
<gene>
    <name evidence="2" type="ORF">C1O36_09695</name>
    <name evidence="3" type="ORF">NCTC12218_00546</name>
</gene>
<keyword evidence="5" id="KW-1185">Reference proteome</keyword>
<evidence type="ECO:0000313" key="5">
    <source>
        <dbReference type="Proteomes" id="UP000572988"/>
    </source>
</evidence>
<protein>
    <submittedName>
        <fullName evidence="3">Glycosyl hydrolase family 2, sugar binding domain</fullName>
    </submittedName>
</protein>
<organism evidence="3">
    <name type="scientific">Staphylococcus schleiferi</name>
    <dbReference type="NCBI Taxonomy" id="1295"/>
    <lineage>
        <taxon>Bacteria</taxon>
        <taxon>Bacillati</taxon>
        <taxon>Bacillota</taxon>
        <taxon>Bacilli</taxon>
        <taxon>Bacillales</taxon>
        <taxon>Staphylococcaceae</taxon>
        <taxon>Staphylococcus</taxon>
    </lineage>
</organism>
<sequence>MKKLRNKPMRQAQPQPLARRIRYIPYINRHVFNSYSMDYINHTITVLAGEWESTVKRFETDEEVAYTWEKSEQHDSGDVGLDLEQLGCTNWLSYQQYFDIKDFDDSKDYHLNIEGINQLFLIKVNDMSLGVVDTTQAVIEFDVTAMINGQNNKIELITGFQSMDVVSDSAELDFEMDLCQNLYILERANDRIENYEIVIKDINQHGLMLQLQILDIDGAPLPSFVLVDAEARMILESDIDIDKVTSIHIPLSQDGHPPFILYIETEHETIAHRIEINGKHEPVVLTH</sequence>
<dbReference type="GeneID" id="93789279"/>
<dbReference type="RefSeq" id="WP_016426247.1">
    <property type="nucleotide sequence ID" value="NZ_CABKRV010000002.1"/>
</dbReference>
<dbReference type="Gene3D" id="2.60.120.260">
    <property type="entry name" value="Galactose-binding domain-like"/>
    <property type="match status" value="1"/>
</dbReference>
<reference evidence="2 5" key="1">
    <citation type="submission" date="2018-01" db="EMBL/GenBank/DDBJ databases">
        <title>Complete genome sequence of Staphylococcus Scheliferi isolated from human.</title>
        <authorList>
            <person name="Abouelkhair M.A."/>
            <person name="Bemis D.A."/>
            <person name="Kania S.A."/>
        </authorList>
    </citation>
    <scope>NUCLEOTIDE SEQUENCE [LARGE SCALE GENOMIC DNA]</scope>
    <source>
        <strain evidence="2 5">ATCC 43808</strain>
    </source>
</reference>
<keyword evidence="3" id="KW-0378">Hydrolase</keyword>
<dbReference type="SUPFAM" id="SSF49785">
    <property type="entry name" value="Galactose-binding domain-like"/>
    <property type="match status" value="1"/>
</dbReference>
<dbReference type="Proteomes" id="UP000264146">
    <property type="component" value="Chromosome"/>
</dbReference>
<evidence type="ECO:0000313" key="3">
    <source>
        <dbReference type="EMBL" id="SUM87231.1"/>
    </source>
</evidence>
<reference evidence="1 4" key="3">
    <citation type="submission" date="2020-11" db="EMBL/GenBank/DDBJ databases">
        <authorList>
            <consortium name="Pathogen Informatics"/>
        </authorList>
    </citation>
    <scope>NUCLEOTIDE SEQUENCE [LARGE SCALE GENOMIC DNA]</scope>
    <source>
        <strain evidence="1 4">NCTC12218</strain>
    </source>
</reference>
<accession>A0A7Z7VWG7</accession>
<dbReference type="GO" id="GO:0016787">
    <property type="term" value="F:hydrolase activity"/>
    <property type="evidence" value="ECO:0007669"/>
    <property type="project" value="UniProtKB-KW"/>
</dbReference>
<reference evidence="3" key="2">
    <citation type="submission" date="2018-06" db="EMBL/GenBank/DDBJ databases">
        <authorList>
            <consortium name="Pathogen Informatics"/>
            <person name="Doyle S."/>
        </authorList>
    </citation>
    <scope>NUCLEOTIDE SEQUENCE [LARGE SCALE GENOMIC DNA]</scope>
    <source>
        <strain evidence="3">NCTC12218</strain>
    </source>
</reference>
<evidence type="ECO:0000313" key="2">
    <source>
        <dbReference type="EMBL" id="NHA34744.1"/>
    </source>
</evidence>
<dbReference type="EMBL" id="LR962863">
    <property type="protein sequence ID" value="CAD7358960.1"/>
    <property type="molecule type" value="Genomic_DNA"/>
</dbReference>
<dbReference type="EMBL" id="UHEF01000001">
    <property type="protein sequence ID" value="SUM87231.1"/>
    <property type="molecule type" value="Genomic_DNA"/>
</dbReference>
<proteinExistence type="predicted"/>
<dbReference type="InterPro" id="IPR008979">
    <property type="entry name" value="Galactose-bd-like_sf"/>
</dbReference>
<dbReference type="AlphaFoldDB" id="A0A7Z7VWG7"/>
<dbReference type="EMBL" id="POVK01000034">
    <property type="protein sequence ID" value="NHA34744.1"/>
    <property type="molecule type" value="Genomic_DNA"/>
</dbReference>
<evidence type="ECO:0000313" key="1">
    <source>
        <dbReference type="EMBL" id="CAD7358960.1"/>
    </source>
</evidence>